<proteinExistence type="inferred from homology"/>
<sequence>MDAETAHEWSLRLLALAQGGVGRPFLQKLAGNIPHQPVQLAGLTFPNPLGMAAGFDKDVRVAVGLGLLGFGHVEAGTLTPRPQVGNVRPRIFRLPEDGAIINRMGFPNEGVAAALPRLQKLAAQPRNFVLGVSLGKQKETPLAEAANDYCTVMQAVFPFADYLAVNISSPNTLGLRDLQGGDYLNQLLQTLVAKNESLAQAQGIVKRPLFIKIAPDLSRTELDEILTAVQDNQIDGIIATNTTTSREGLLAANQKESGGLSGLPLRQQSNEIIQTIFRQTNGRLPIIGVGGIRSAADVQAKLDAGASLVQLYTGLIYEGPSLPGRFLRQMTH</sequence>
<dbReference type="NCBIfam" id="NF003652">
    <property type="entry name" value="PRK05286.2-5"/>
    <property type="match status" value="1"/>
</dbReference>
<dbReference type="InterPro" id="IPR013785">
    <property type="entry name" value="Aldolase_TIM"/>
</dbReference>
<evidence type="ECO:0000259" key="13">
    <source>
        <dbReference type="Pfam" id="PF01180"/>
    </source>
</evidence>
<dbReference type="NCBIfam" id="TIGR01036">
    <property type="entry name" value="pyrD_sub2"/>
    <property type="match status" value="1"/>
</dbReference>
<keyword evidence="8" id="KW-0288">FMN</keyword>
<comment type="catalytic activity">
    <reaction evidence="12">
        <text>(S)-dihydroorotate + a quinone = orotate + a quinol</text>
        <dbReference type="Rhea" id="RHEA:30187"/>
        <dbReference type="ChEBI" id="CHEBI:24646"/>
        <dbReference type="ChEBI" id="CHEBI:30839"/>
        <dbReference type="ChEBI" id="CHEBI:30864"/>
        <dbReference type="ChEBI" id="CHEBI:132124"/>
        <dbReference type="EC" id="1.3.5.2"/>
    </reaction>
</comment>
<dbReference type="CDD" id="cd04738">
    <property type="entry name" value="DHOD_2_like"/>
    <property type="match status" value="1"/>
</dbReference>
<accession>A0A3B0UKU0</accession>
<dbReference type="NCBIfam" id="NF003645">
    <property type="entry name" value="PRK05286.1-2"/>
    <property type="match status" value="1"/>
</dbReference>
<dbReference type="AlphaFoldDB" id="A0A3B0UKU0"/>
<dbReference type="InterPro" id="IPR012135">
    <property type="entry name" value="Dihydroorotate_DH_1_2"/>
</dbReference>
<dbReference type="GO" id="GO:0005886">
    <property type="term" value="C:plasma membrane"/>
    <property type="evidence" value="ECO:0007669"/>
    <property type="project" value="TreeGrafter"/>
</dbReference>
<dbReference type="PIRSF" id="PIRSF000164">
    <property type="entry name" value="DHO_oxidase"/>
    <property type="match status" value="1"/>
</dbReference>
<dbReference type="GO" id="GO:0006207">
    <property type="term" value="P:'de novo' pyrimidine nucleobase biosynthetic process"/>
    <property type="evidence" value="ECO:0007669"/>
    <property type="project" value="InterPro"/>
</dbReference>
<reference evidence="14" key="1">
    <citation type="submission" date="2018-06" db="EMBL/GenBank/DDBJ databases">
        <authorList>
            <person name="Zhirakovskaya E."/>
        </authorList>
    </citation>
    <scope>NUCLEOTIDE SEQUENCE</scope>
</reference>
<dbReference type="InterPro" id="IPR050074">
    <property type="entry name" value="DHO_dehydrogenase"/>
</dbReference>
<name>A0A3B0UKU0_9ZZZZ</name>
<feature type="domain" description="Dihydroorotate dehydrogenase catalytic" evidence="13">
    <location>
        <begin position="38"/>
        <end position="330"/>
    </location>
</feature>
<evidence type="ECO:0000256" key="1">
    <source>
        <dbReference type="ARBA" id="ARBA00001917"/>
    </source>
</evidence>
<keyword evidence="7" id="KW-0285">Flavoprotein</keyword>
<evidence type="ECO:0000256" key="6">
    <source>
        <dbReference type="ARBA" id="ARBA00012791"/>
    </source>
</evidence>
<dbReference type="GO" id="GO:0044205">
    <property type="term" value="P:'de novo' UMP biosynthetic process"/>
    <property type="evidence" value="ECO:0007669"/>
    <property type="project" value="UniProtKB-UniPathway"/>
</dbReference>
<dbReference type="InterPro" id="IPR001295">
    <property type="entry name" value="Dihydroorotate_DH_CS"/>
</dbReference>
<dbReference type="PROSITE" id="PS00911">
    <property type="entry name" value="DHODEHASE_1"/>
    <property type="match status" value="1"/>
</dbReference>
<gene>
    <name evidence="14" type="ORF">MNBD_CHLOROFLEXI01-5246</name>
</gene>
<evidence type="ECO:0000256" key="4">
    <source>
        <dbReference type="ARBA" id="ARBA00005161"/>
    </source>
</evidence>
<dbReference type="Gene3D" id="3.20.20.70">
    <property type="entry name" value="Aldolase class I"/>
    <property type="match status" value="1"/>
</dbReference>
<evidence type="ECO:0000256" key="12">
    <source>
        <dbReference type="ARBA" id="ARBA00048639"/>
    </source>
</evidence>
<dbReference type="UniPathway" id="UPA00070">
    <property type="reaction ID" value="UER00946"/>
</dbReference>
<protein>
    <recommendedName>
        <fullName evidence="6">dihydroorotate dehydrogenase (quinone)</fullName>
        <ecNumber evidence="6">1.3.5.2</ecNumber>
    </recommendedName>
</protein>
<comment type="pathway">
    <text evidence="4">Pyrimidine metabolism; UMP biosynthesis via de novo pathway; orotate from (S)-dihydroorotate (quinone route): step 1/1.</text>
</comment>
<evidence type="ECO:0000256" key="8">
    <source>
        <dbReference type="ARBA" id="ARBA00022643"/>
    </source>
</evidence>
<dbReference type="PANTHER" id="PTHR48109:SF4">
    <property type="entry name" value="DIHYDROOROTATE DEHYDROGENASE (QUINONE), MITOCHONDRIAL"/>
    <property type="match status" value="1"/>
</dbReference>
<dbReference type="HAMAP" id="MF_00225">
    <property type="entry name" value="DHO_dh_type2"/>
    <property type="match status" value="1"/>
</dbReference>
<evidence type="ECO:0000256" key="2">
    <source>
        <dbReference type="ARBA" id="ARBA00003125"/>
    </source>
</evidence>
<comment type="cofactor">
    <cofactor evidence="1">
        <name>FMN</name>
        <dbReference type="ChEBI" id="CHEBI:58210"/>
    </cofactor>
</comment>
<dbReference type="PANTHER" id="PTHR48109">
    <property type="entry name" value="DIHYDROOROTATE DEHYDROGENASE (QUINONE), MITOCHONDRIAL-RELATED"/>
    <property type="match status" value="1"/>
</dbReference>
<dbReference type="SUPFAM" id="SSF51395">
    <property type="entry name" value="FMN-linked oxidoreductases"/>
    <property type="match status" value="1"/>
</dbReference>
<dbReference type="EMBL" id="UOEU01000268">
    <property type="protein sequence ID" value="VAW31655.1"/>
    <property type="molecule type" value="Genomic_DNA"/>
</dbReference>
<keyword evidence="9" id="KW-0665">Pyrimidine biosynthesis</keyword>
<dbReference type="PROSITE" id="PS00912">
    <property type="entry name" value="DHODEHASE_2"/>
    <property type="match status" value="1"/>
</dbReference>
<keyword evidence="10 14" id="KW-0560">Oxidoreductase</keyword>
<dbReference type="EC" id="1.3.5.2" evidence="6"/>
<comment type="subcellular location">
    <subcellularLocation>
        <location evidence="3">Membrane</location>
    </subcellularLocation>
</comment>
<keyword evidence="11" id="KW-0472">Membrane</keyword>
<dbReference type="GO" id="GO:0106430">
    <property type="term" value="F:dihydroorotate dehydrogenase (quinone) activity"/>
    <property type="evidence" value="ECO:0007669"/>
    <property type="project" value="UniProtKB-EC"/>
</dbReference>
<dbReference type="Pfam" id="PF01180">
    <property type="entry name" value="DHO_dh"/>
    <property type="match status" value="1"/>
</dbReference>
<comment type="function">
    <text evidence="2">Catalyzes the conversion of dihydroorotate to orotate with quinone as electron acceptor.</text>
</comment>
<dbReference type="InterPro" id="IPR005720">
    <property type="entry name" value="Dihydroorotate_DH_cat"/>
</dbReference>
<evidence type="ECO:0000313" key="14">
    <source>
        <dbReference type="EMBL" id="VAW31655.1"/>
    </source>
</evidence>
<evidence type="ECO:0000256" key="11">
    <source>
        <dbReference type="ARBA" id="ARBA00023136"/>
    </source>
</evidence>
<evidence type="ECO:0000256" key="10">
    <source>
        <dbReference type="ARBA" id="ARBA00023002"/>
    </source>
</evidence>
<comment type="similarity">
    <text evidence="5">Belongs to the dihydroorotate dehydrogenase family. Type 2 subfamily.</text>
</comment>
<evidence type="ECO:0000256" key="5">
    <source>
        <dbReference type="ARBA" id="ARBA00005359"/>
    </source>
</evidence>
<dbReference type="GO" id="GO:0005737">
    <property type="term" value="C:cytoplasm"/>
    <property type="evidence" value="ECO:0007669"/>
    <property type="project" value="InterPro"/>
</dbReference>
<evidence type="ECO:0000256" key="9">
    <source>
        <dbReference type="ARBA" id="ARBA00022975"/>
    </source>
</evidence>
<dbReference type="InterPro" id="IPR005719">
    <property type="entry name" value="Dihydroorotate_DH_2"/>
</dbReference>
<organism evidence="14">
    <name type="scientific">hydrothermal vent metagenome</name>
    <dbReference type="NCBI Taxonomy" id="652676"/>
    <lineage>
        <taxon>unclassified sequences</taxon>
        <taxon>metagenomes</taxon>
        <taxon>ecological metagenomes</taxon>
    </lineage>
</organism>
<evidence type="ECO:0000256" key="3">
    <source>
        <dbReference type="ARBA" id="ARBA00004370"/>
    </source>
</evidence>
<evidence type="ECO:0000256" key="7">
    <source>
        <dbReference type="ARBA" id="ARBA00022630"/>
    </source>
</evidence>